<gene>
    <name evidence="5" type="ORF">IV55_GL000154</name>
    <name evidence="4" type="ORF">LSI01_14290</name>
</gene>
<evidence type="ECO:0000313" key="5">
    <source>
        <dbReference type="EMBL" id="KRN97229.1"/>
    </source>
</evidence>
<dbReference type="Pfam" id="PF14278">
    <property type="entry name" value="TetR_C_8"/>
    <property type="match status" value="1"/>
</dbReference>
<accession>A0A0R2LF91</accession>
<dbReference type="PROSITE" id="PS50977">
    <property type="entry name" value="HTH_TETR_2"/>
    <property type="match status" value="1"/>
</dbReference>
<evidence type="ECO:0000313" key="4">
    <source>
        <dbReference type="EMBL" id="GEK29118.1"/>
    </source>
</evidence>
<protein>
    <recommendedName>
        <fullName evidence="3">HTH tetR-type domain-containing protein</fullName>
    </recommendedName>
</protein>
<dbReference type="PATRIC" id="fig|348151.3.peg.157"/>
<dbReference type="Proteomes" id="UP000321429">
    <property type="component" value="Unassembled WGS sequence"/>
</dbReference>
<dbReference type="InterPro" id="IPR050624">
    <property type="entry name" value="HTH-type_Tx_Regulator"/>
</dbReference>
<dbReference type="EMBL" id="BJUD01000033">
    <property type="protein sequence ID" value="GEK29118.1"/>
    <property type="molecule type" value="Genomic_DNA"/>
</dbReference>
<name>A0A0R2LF91_9LACO</name>
<sequence length="186" mass="21393">MADDTRQQIVQTFLRLTETRSVAKISVVQLMNEVGLERETYYYYFDDKYALIEATLHTLLFSSYSAILGTDGLDAANNAVLESIVQHQNFYKDLLSNQNEYMFKRIYCGVSLMAMEKYLATERGSISDDIKFAAKFYVYAVNNIVYEWVQQGLRGDIDTLVARFHQCLPAVLAPYFINLKSTMSNH</sequence>
<dbReference type="InterPro" id="IPR009057">
    <property type="entry name" value="Homeodomain-like_sf"/>
</dbReference>
<dbReference type="InterPro" id="IPR001647">
    <property type="entry name" value="HTH_TetR"/>
</dbReference>
<evidence type="ECO:0000256" key="2">
    <source>
        <dbReference type="PROSITE-ProRule" id="PRU00335"/>
    </source>
</evidence>
<dbReference type="InterPro" id="IPR039532">
    <property type="entry name" value="TetR_C_Firmicutes"/>
</dbReference>
<evidence type="ECO:0000313" key="7">
    <source>
        <dbReference type="Proteomes" id="UP000321429"/>
    </source>
</evidence>
<keyword evidence="1 2" id="KW-0238">DNA-binding</keyword>
<comment type="caution">
    <text evidence="5">The sequence shown here is derived from an EMBL/GenBank/DDBJ whole genome shotgun (WGS) entry which is preliminary data.</text>
</comment>
<reference evidence="5 6" key="1">
    <citation type="journal article" date="2015" name="Genome Announc.">
        <title>Expanding the biotechnology potential of lactobacilli through comparative genomics of 213 strains and associated genera.</title>
        <authorList>
            <person name="Sun Z."/>
            <person name="Harris H.M."/>
            <person name="McCann A."/>
            <person name="Guo C."/>
            <person name="Argimon S."/>
            <person name="Zhang W."/>
            <person name="Yang X."/>
            <person name="Jeffery I.B."/>
            <person name="Cooney J.C."/>
            <person name="Kagawa T.F."/>
            <person name="Liu W."/>
            <person name="Song Y."/>
            <person name="Salvetti E."/>
            <person name="Wrobel A."/>
            <person name="Rasinkangas P."/>
            <person name="Parkhill J."/>
            <person name="Rea M.C."/>
            <person name="O'Sullivan O."/>
            <person name="Ritari J."/>
            <person name="Douillard F.P."/>
            <person name="Paul Ross R."/>
            <person name="Yang R."/>
            <person name="Briner A.E."/>
            <person name="Felis G.E."/>
            <person name="de Vos W.M."/>
            <person name="Barrangou R."/>
            <person name="Klaenhammer T.R."/>
            <person name="Caufield P.W."/>
            <person name="Cui Y."/>
            <person name="Zhang H."/>
            <person name="O'Toole P.W."/>
        </authorList>
    </citation>
    <scope>NUCLEOTIDE SEQUENCE [LARGE SCALE GENOMIC DNA]</scope>
    <source>
        <strain evidence="5 6">DSM 22696</strain>
    </source>
</reference>
<evidence type="ECO:0000259" key="3">
    <source>
        <dbReference type="PROSITE" id="PS50977"/>
    </source>
</evidence>
<dbReference type="Gene3D" id="1.10.357.10">
    <property type="entry name" value="Tetracycline Repressor, domain 2"/>
    <property type="match status" value="1"/>
</dbReference>
<feature type="domain" description="HTH tetR-type" evidence="3">
    <location>
        <begin position="3"/>
        <end position="63"/>
    </location>
</feature>
<proteinExistence type="predicted"/>
<dbReference type="RefSeq" id="WP_057808489.1">
    <property type="nucleotide sequence ID" value="NZ_BJUD01000033.1"/>
</dbReference>
<dbReference type="EMBL" id="JQCB01000001">
    <property type="protein sequence ID" value="KRN97229.1"/>
    <property type="molecule type" value="Genomic_DNA"/>
</dbReference>
<evidence type="ECO:0000313" key="6">
    <source>
        <dbReference type="Proteomes" id="UP000051139"/>
    </source>
</evidence>
<dbReference type="OrthoDB" id="9810250at2"/>
<dbReference type="GO" id="GO:0003677">
    <property type="term" value="F:DNA binding"/>
    <property type="evidence" value="ECO:0007669"/>
    <property type="project" value="UniProtKB-UniRule"/>
</dbReference>
<dbReference type="AlphaFoldDB" id="A0A0R2LF91"/>
<dbReference type="PANTHER" id="PTHR43479">
    <property type="entry name" value="ACREF/ENVCD OPERON REPRESSOR-RELATED"/>
    <property type="match status" value="1"/>
</dbReference>
<dbReference type="PANTHER" id="PTHR43479:SF7">
    <property type="entry name" value="TETR-FAMILY TRANSCRIPTIONAL REGULATOR"/>
    <property type="match status" value="1"/>
</dbReference>
<dbReference type="SUPFAM" id="SSF46689">
    <property type="entry name" value="Homeodomain-like"/>
    <property type="match status" value="1"/>
</dbReference>
<reference evidence="4 7" key="2">
    <citation type="submission" date="2019-07" db="EMBL/GenBank/DDBJ databases">
        <title>Whole genome shotgun sequence of Lactobacillus siliginis NBRC 101315.</title>
        <authorList>
            <person name="Hosoyama A."/>
            <person name="Uohara A."/>
            <person name="Ohji S."/>
            <person name="Ichikawa N."/>
        </authorList>
    </citation>
    <scope>NUCLEOTIDE SEQUENCE [LARGE SCALE GENOMIC DNA]</scope>
    <source>
        <strain evidence="4 7">NBRC 101315</strain>
    </source>
</reference>
<keyword evidence="6" id="KW-1185">Reference proteome</keyword>
<feature type="DNA-binding region" description="H-T-H motif" evidence="2">
    <location>
        <begin position="26"/>
        <end position="45"/>
    </location>
</feature>
<dbReference type="STRING" id="348151.IV55_GL000154"/>
<dbReference type="Proteomes" id="UP000051139">
    <property type="component" value="Unassembled WGS sequence"/>
</dbReference>
<evidence type="ECO:0000256" key="1">
    <source>
        <dbReference type="ARBA" id="ARBA00023125"/>
    </source>
</evidence>
<organism evidence="5 6">
    <name type="scientific">Furfurilactobacillus siliginis</name>
    <dbReference type="NCBI Taxonomy" id="348151"/>
    <lineage>
        <taxon>Bacteria</taxon>
        <taxon>Bacillati</taxon>
        <taxon>Bacillota</taxon>
        <taxon>Bacilli</taxon>
        <taxon>Lactobacillales</taxon>
        <taxon>Lactobacillaceae</taxon>
        <taxon>Furfurilactobacillus</taxon>
    </lineage>
</organism>